<evidence type="ECO:0000256" key="7">
    <source>
        <dbReference type="HAMAP-Rule" id="MF_01208"/>
    </source>
</evidence>
<dbReference type="AlphaFoldDB" id="A0A0X3VW20"/>
<feature type="binding site" description="in other chain" evidence="7">
    <location>
        <begin position="124"/>
        <end position="132"/>
    </location>
    <ligand>
        <name>5-phospho-alpha-D-ribose 1-diphosphate</name>
        <dbReference type="ChEBI" id="CHEBI:58017"/>
        <note>ligand shared between dimeric partners</note>
    </ligand>
</feature>
<dbReference type="Pfam" id="PF00156">
    <property type="entry name" value="Pribosyltran"/>
    <property type="match status" value="1"/>
</dbReference>
<comment type="caution">
    <text evidence="9">The sequence shown here is derived from an EMBL/GenBank/DDBJ whole genome shotgun (WGS) entry which is preliminary data.</text>
</comment>
<keyword evidence="3 7" id="KW-0328">Glycosyltransferase</keyword>
<dbReference type="GO" id="GO:0044205">
    <property type="term" value="P:'de novo' UMP biosynthetic process"/>
    <property type="evidence" value="ECO:0007669"/>
    <property type="project" value="UniProtKB-UniRule"/>
</dbReference>
<dbReference type="FunFam" id="3.40.50.2020:FF:000029">
    <property type="entry name" value="Orotate phosphoribosyltransferase"/>
    <property type="match status" value="1"/>
</dbReference>
<dbReference type="SUPFAM" id="SSF53271">
    <property type="entry name" value="PRTase-like"/>
    <property type="match status" value="1"/>
</dbReference>
<feature type="binding site" evidence="7">
    <location>
        <position position="98"/>
    </location>
    <ligand>
        <name>5-phospho-alpha-D-ribose 1-diphosphate</name>
        <dbReference type="ChEBI" id="CHEBI:58017"/>
        <note>ligand shared between dimeric partners</note>
    </ligand>
</feature>
<feature type="domain" description="Phosphoribosyltransferase" evidence="8">
    <location>
        <begin position="108"/>
        <end position="158"/>
    </location>
</feature>
<dbReference type="GO" id="GO:0000287">
    <property type="term" value="F:magnesium ion binding"/>
    <property type="evidence" value="ECO:0007669"/>
    <property type="project" value="UniProtKB-UniRule"/>
</dbReference>
<comment type="caution">
    <text evidence="7">Lacks conserved residue(s) required for the propagation of feature annotation.</text>
</comment>
<dbReference type="EC" id="2.4.2.10" evidence="2 7"/>
<dbReference type="Proteomes" id="UP000053413">
    <property type="component" value="Unassembled WGS sequence"/>
</dbReference>
<gene>
    <name evidence="7" type="primary">pyrE</name>
    <name evidence="9" type="ORF">ADL28_27805</name>
</gene>
<dbReference type="HAMAP" id="MF_01208">
    <property type="entry name" value="PyrE"/>
    <property type="match status" value="1"/>
</dbReference>
<comment type="similarity">
    <text evidence="7">Belongs to the purine/pyrimidine phosphoribosyltransferase family. PyrE subfamily.</text>
</comment>
<dbReference type="EMBL" id="LLZJ01000371">
    <property type="protein sequence ID" value="KUL48843.1"/>
    <property type="molecule type" value="Genomic_DNA"/>
</dbReference>
<dbReference type="PANTHER" id="PTHR19278:SF9">
    <property type="entry name" value="URIDINE 5'-MONOPHOSPHATE SYNTHASE"/>
    <property type="match status" value="1"/>
</dbReference>
<dbReference type="RefSeq" id="WP_059146512.1">
    <property type="nucleotide sequence ID" value="NZ_LLZJ01000371.1"/>
</dbReference>
<feature type="binding site" evidence="7">
    <location>
        <position position="156"/>
    </location>
    <ligand>
        <name>orotate</name>
        <dbReference type="ChEBI" id="CHEBI:30839"/>
    </ligand>
</feature>
<dbReference type="UniPathway" id="UPA00070">
    <property type="reaction ID" value="UER00119"/>
</dbReference>
<keyword evidence="6 7" id="KW-0665">Pyrimidine biosynthesis</keyword>
<dbReference type="InterPro" id="IPR004467">
    <property type="entry name" value="Or_phspho_trans_dom"/>
</dbReference>
<dbReference type="GO" id="GO:0019856">
    <property type="term" value="P:pyrimidine nucleobase biosynthetic process"/>
    <property type="evidence" value="ECO:0007669"/>
    <property type="project" value="TreeGrafter"/>
</dbReference>
<dbReference type="OrthoDB" id="1493031at2"/>
<dbReference type="Gene3D" id="3.40.50.2020">
    <property type="match status" value="1"/>
</dbReference>
<evidence type="ECO:0000256" key="1">
    <source>
        <dbReference type="ARBA" id="ARBA00004889"/>
    </source>
</evidence>
<sequence>MRMSDARDALLQQIKDKAVVHGKVTLSSGREADYYIDLRRITLDAEAAPLVGQVMLEATADLEYDAVGGLTLGADPVATSMLHTAAARGRRLDAFVVRKAQKTHGMQRRIEGPDIAGRRVLVVEDTSTTGGSPLTAVEAAREAGAEVVAVATIVERGAASAITDAGLPYLPAYSLADLELS</sequence>
<name>A0A0X3VW20_STRVO</name>
<evidence type="ECO:0000313" key="9">
    <source>
        <dbReference type="EMBL" id="KUL48843.1"/>
    </source>
</evidence>
<dbReference type="PANTHER" id="PTHR19278">
    <property type="entry name" value="OROTATE PHOSPHORIBOSYLTRANSFERASE"/>
    <property type="match status" value="1"/>
</dbReference>
<comment type="catalytic activity">
    <reaction evidence="7">
        <text>orotidine 5'-phosphate + diphosphate = orotate + 5-phospho-alpha-D-ribose 1-diphosphate</text>
        <dbReference type="Rhea" id="RHEA:10380"/>
        <dbReference type="ChEBI" id="CHEBI:30839"/>
        <dbReference type="ChEBI" id="CHEBI:33019"/>
        <dbReference type="ChEBI" id="CHEBI:57538"/>
        <dbReference type="ChEBI" id="CHEBI:58017"/>
        <dbReference type="EC" id="2.4.2.10"/>
    </reaction>
</comment>
<feature type="binding site" description="in other chain" evidence="7">
    <location>
        <position position="99"/>
    </location>
    <ligand>
        <name>5-phospho-alpha-D-ribose 1-diphosphate</name>
        <dbReference type="ChEBI" id="CHEBI:58017"/>
        <note>ligand shared between dimeric partners</note>
    </ligand>
</feature>
<organism evidence="9 10">
    <name type="scientific">Streptomyces violaceusniger</name>
    <dbReference type="NCBI Taxonomy" id="68280"/>
    <lineage>
        <taxon>Bacteria</taxon>
        <taxon>Bacillati</taxon>
        <taxon>Actinomycetota</taxon>
        <taxon>Actinomycetes</taxon>
        <taxon>Kitasatosporales</taxon>
        <taxon>Streptomycetaceae</taxon>
        <taxon>Streptomyces</taxon>
        <taxon>Streptomyces violaceusniger group</taxon>
    </lineage>
</organism>
<dbReference type="InterPro" id="IPR023031">
    <property type="entry name" value="OPRT"/>
</dbReference>
<evidence type="ECO:0000259" key="8">
    <source>
        <dbReference type="Pfam" id="PF00156"/>
    </source>
</evidence>
<comment type="cofactor">
    <cofactor evidence="7">
        <name>Mg(2+)</name>
        <dbReference type="ChEBI" id="CHEBI:18420"/>
    </cofactor>
</comment>
<keyword evidence="5 7" id="KW-0460">Magnesium</keyword>
<dbReference type="InterPro" id="IPR029057">
    <property type="entry name" value="PRTase-like"/>
</dbReference>
<evidence type="ECO:0000256" key="3">
    <source>
        <dbReference type="ARBA" id="ARBA00022676"/>
    </source>
</evidence>
<evidence type="ECO:0000256" key="4">
    <source>
        <dbReference type="ARBA" id="ARBA00022679"/>
    </source>
</evidence>
<comment type="subunit">
    <text evidence="7">Homodimer.</text>
</comment>
<feature type="binding site" evidence="7">
    <location>
        <position position="128"/>
    </location>
    <ligand>
        <name>orotate</name>
        <dbReference type="ChEBI" id="CHEBI:30839"/>
    </ligand>
</feature>
<dbReference type="GO" id="GO:0004588">
    <property type="term" value="F:orotate phosphoribosyltransferase activity"/>
    <property type="evidence" value="ECO:0007669"/>
    <property type="project" value="UniProtKB-UniRule"/>
</dbReference>
<dbReference type="NCBIfam" id="TIGR00336">
    <property type="entry name" value="pyrE"/>
    <property type="match status" value="1"/>
</dbReference>
<feature type="binding site" evidence="7">
    <location>
        <position position="104"/>
    </location>
    <ligand>
        <name>5-phospho-alpha-D-ribose 1-diphosphate</name>
        <dbReference type="ChEBI" id="CHEBI:58017"/>
        <note>ligand shared between dimeric partners</note>
    </ligand>
</feature>
<comment type="pathway">
    <text evidence="1 7">Pyrimidine metabolism; UMP biosynthesis via de novo pathway; UMP from orotate: step 1/2.</text>
</comment>
<evidence type="ECO:0000256" key="2">
    <source>
        <dbReference type="ARBA" id="ARBA00011971"/>
    </source>
</evidence>
<evidence type="ECO:0000313" key="10">
    <source>
        <dbReference type="Proteomes" id="UP000053413"/>
    </source>
</evidence>
<dbReference type="InterPro" id="IPR000836">
    <property type="entry name" value="PRTase_dom"/>
</dbReference>
<accession>A0A0X3VW20</accession>
<reference evidence="10" key="1">
    <citation type="submission" date="2015-10" db="EMBL/GenBank/DDBJ databases">
        <authorList>
            <person name="Ju K.-S."/>
            <person name="Doroghazi J.R."/>
            <person name="Metcalf W.W."/>
        </authorList>
    </citation>
    <scope>NUCLEOTIDE SEQUENCE [LARGE SCALE GENOMIC DNA]</scope>
    <source>
        <strain evidence="10">NRRL F-8817</strain>
    </source>
</reference>
<proteinExistence type="inferred from homology"/>
<protein>
    <recommendedName>
        <fullName evidence="2 7">Orotate phosphoribosyltransferase</fullName>
        <shortName evidence="7">OPRT</shortName>
        <shortName evidence="7">OPRTase</shortName>
        <ecNumber evidence="2 7">2.4.2.10</ecNumber>
    </recommendedName>
</protein>
<feature type="binding site" evidence="7">
    <location>
        <position position="102"/>
    </location>
    <ligand>
        <name>5-phospho-alpha-D-ribose 1-diphosphate</name>
        <dbReference type="ChEBI" id="CHEBI:58017"/>
        <note>ligand shared between dimeric partners</note>
    </ligand>
</feature>
<dbReference type="GeneID" id="97432917"/>
<keyword evidence="4 7" id="KW-0808">Transferase</keyword>
<evidence type="ECO:0000256" key="6">
    <source>
        <dbReference type="ARBA" id="ARBA00022975"/>
    </source>
</evidence>
<evidence type="ECO:0000256" key="5">
    <source>
        <dbReference type="ARBA" id="ARBA00022842"/>
    </source>
</evidence>
<dbReference type="CDD" id="cd06223">
    <property type="entry name" value="PRTases_typeI"/>
    <property type="match status" value="1"/>
</dbReference>
<comment type="function">
    <text evidence="7">Catalyzes the transfer of a ribosyl phosphate group from 5-phosphoribose 1-diphosphate to orotate, leading to the formation of orotidine monophosphate (OMP).</text>
</comment>